<evidence type="ECO:0000256" key="6">
    <source>
        <dbReference type="ARBA" id="ARBA00022842"/>
    </source>
</evidence>
<dbReference type="PANTHER" id="PTHR10885">
    <property type="entry name" value="ISOPENTENYL-DIPHOSPHATE DELTA-ISOMERASE"/>
    <property type="match status" value="1"/>
</dbReference>
<keyword evidence="8 10" id="KW-0414">Isoprene biosynthesis</keyword>
<comment type="catalytic activity">
    <reaction evidence="10">
        <text>isopentenyl diphosphate = dimethylallyl diphosphate</text>
        <dbReference type="Rhea" id="RHEA:23284"/>
        <dbReference type="ChEBI" id="CHEBI:57623"/>
        <dbReference type="ChEBI" id="CHEBI:128769"/>
        <dbReference type="EC" id="5.3.3.2"/>
    </reaction>
</comment>
<evidence type="ECO:0000256" key="4">
    <source>
        <dbReference type="ARBA" id="ARBA00022490"/>
    </source>
</evidence>
<dbReference type="InterPro" id="IPR011876">
    <property type="entry name" value="IsopentenylPP_isomerase_typ1"/>
</dbReference>
<evidence type="ECO:0000256" key="5">
    <source>
        <dbReference type="ARBA" id="ARBA00022723"/>
    </source>
</evidence>
<keyword evidence="14" id="KW-1185">Reference proteome</keyword>
<dbReference type="PROSITE" id="PS51462">
    <property type="entry name" value="NUDIX"/>
    <property type="match status" value="1"/>
</dbReference>
<dbReference type="SUPFAM" id="SSF55811">
    <property type="entry name" value="Nudix"/>
    <property type="match status" value="1"/>
</dbReference>
<keyword evidence="4 10" id="KW-0963">Cytoplasm</keyword>
<dbReference type="GO" id="GO:0004452">
    <property type="term" value="F:isopentenyl-diphosphate delta-isomerase activity"/>
    <property type="evidence" value="ECO:0007669"/>
    <property type="project" value="UniProtKB-UniRule"/>
</dbReference>
<comment type="subcellular location">
    <subcellularLocation>
        <location evidence="10">Cytoplasm</location>
    </subcellularLocation>
</comment>
<feature type="binding site" evidence="10">
    <location>
        <position position="116"/>
    </location>
    <ligand>
        <name>Mn(2+)</name>
        <dbReference type="ChEBI" id="CHEBI:29035"/>
    </ligand>
</feature>
<dbReference type="CDD" id="cd02885">
    <property type="entry name" value="NUDIX_IPP_Isomerase"/>
    <property type="match status" value="1"/>
</dbReference>
<feature type="active site" evidence="10 11">
    <location>
        <position position="68"/>
    </location>
</feature>
<dbReference type="Proteomes" id="UP000245293">
    <property type="component" value="Unassembled WGS sequence"/>
</dbReference>
<evidence type="ECO:0000256" key="3">
    <source>
        <dbReference type="ARBA" id="ARBA00012057"/>
    </source>
</evidence>
<evidence type="ECO:0000313" key="14">
    <source>
        <dbReference type="Proteomes" id="UP000245293"/>
    </source>
</evidence>
<dbReference type="Pfam" id="PF00293">
    <property type="entry name" value="NUDIX"/>
    <property type="match status" value="1"/>
</dbReference>
<keyword evidence="6 10" id="KW-0460">Magnesium</keyword>
<feature type="domain" description="Nudix hydrolase" evidence="12">
    <location>
        <begin position="32"/>
        <end position="166"/>
    </location>
</feature>
<evidence type="ECO:0000256" key="7">
    <source>
        <dbReference type="ARBA" id="ARBA00023211"/>
    </source>
</evidence>
<evidence type="ECO:0000256" key="11">
    <source>
        <dbReference type="PIRSR" id="PIRSR018427-1"/>
    </source>
</evidence>
<dbReference type="InterPro" id="IPR015797">
    <property type="entry name" value="NUDIX_hydrolase-like_dom_sf"/>
</dbReference>
<dbReference type="RefSeq" id="WP_109389804.1">
    <property type="nucleotide sequence ID" value="NZ_QETF01000022.1"/>
</dbReference>
<feature type="binding site" evidence="10">
    <location>
        <position position="28"/>
    </location>
    <ligand>
        <name>Mn(2+)</name>
        <dbReference type="ChEBI" id="CHEBI:29035"/>
    </ligand>
</feature>
<dbReference type="EMBL" id="QETF01000022">
    <property type="protein sequence ID" value="PWG15793.1"/>
    <property type="molecule type" value="Genomic_DNA"/>
</dbReference>
<dbReference type="OrthoDB" id="9809458at2"/>
<protein>
    <recommendedName>
        <fullName evidence="3 10">Isopentenyl-diphosphate Delta-isomerase</fullName>
        <shortName evidence="10">IPP isomerase</shortName>
        <ecNumber evidence="3 10">5.3.3.2</ecNumber>
    </recommendedName>
    <alternativeName>
        <fullName evidence="10">IPP:DMAPP isomerase</fullName>
    </alternativeName>
    <alternativeName>
        <fullName evidence="10">Isopentenyl pyrophosphate isomerase</fullName>
    </alternativeName>
</protein>
<dbReference type="GO" id="GO:0046872">
    <property type="term" value="F:metal ion binding"/>
    <property type="evidence" value="ECO:0007669"/>
    <property type="project" value="UniProtKB-KW"/>
</dbReference>
<comment type="cofactor">
    <cofactor evidence="10">
        <name>Mg(2+)</name>
        <dbReference type="ChEBI" id="CHEBI:18420"/>
    </cofactor>
    <text evidence="10">Binds 1 Mg(2+) ion per subunit. The magnesium ion binds only when substrate is bound.</text>
</comment>
<dbReference type="GO" id="GO:0050992">
    <property type="term" value="P:dimethylallyl diphosphate biosynthetic process"/>
    <property type="evidence" value="ECO:0007669"/>
    <property type="project" value="UniProtKB-UniRule"/>
</dbReference>
<feature type="binding site" evidence="10">
    <location>
        <position position="88"/>
    </location>
    <ligand>
        <name>Mg(2+)</name>
        <dbReference type="ChEBI" id="CHEBI:18420"/>
    </ligand>
</feature>
<dbReference type="InterPro" id="IPR000086">
    <property type="entry name" value="NUDIX_hydrolase_dom"/>
</dbReference>
<comment type="caution">
    <text evidence="13">The sequence shown here is derived from an EMBL/GenBank/DDBJ whole genome shotgun (WGS) entry which is preliminary data.</text>
</comment>
<evidence type="ECO:0000256" key="2">
    <source>
        <dbReference type="ARBA" id="ARBA00007579"/>
    </source>
</evidence>
<evidence type="ECO:0000256" key="9">
    <source>
        <dbReference type="ARBA" id="ARBA00023235"/>
    </source>
</evidence>
<gene>
    <name evidence="10" type="primary">idi</name>
    <name evidence="13" type="ORF">DFK10_14760</name>
</gene>
<proteinExistence type="inferred from homology"/>
<evidence type="ECO:0000256" key="1">
    <source>
        <dbReference type="ARBA" id="ARBA00004826"/>
    </source>
</evidence>
<name>A0A2V1NZP6_9RHOB</name>
<feature type="binding site" evidence="10">
    <location>
        <position position="70"/>
    </location>
    <ligand>
        <name>Mn(2+)</name>
        <dbReference type="ChEBI" id="CHEBI:29035"/>
    </ligand>
</feature>
<evidence type="ECO:0000256" key="10">
    <source>
        <dbReference type="HAMAP-Rule" id="MF_00202"/>
    </source>
</evidence>
<comment type="similarity">
    <text evidence="2 10">Belongs to the IPP isomerase type 1 family.</text>
</comment>
<evidence type="ECO:0000259" key="12">
    <source>
        <dbReference type="PROSITE" id="PS51462"/>
    </source>
</evidence>
<comment type="cofactor">
    <cofactor evidence="10">
        <name>Mn(2+)</name>
        <dbReference type="ChEBI" id="CHEBI:29035"/>
    </cofactor>
    <text evidence="10">Binds 1 Mn(2+) ion per subunit.</text>
</comment>
<comment type="function">
    <text evidence="10">Catalyzes the 1,3-allylic rearrangement of the homoallylic substrate isopentenyl (IPP) to its highly electrophilic allylic isomer, dimethylallyl diphosphate (DMAPP).</text>
</comment>
<dbReference type="PIRSF" id="PIRSF018427">
    <property type="entry name" value="Isopntndiph_ism"/>
    <property type="match status" value="1"/>
</dbReference>
<reference evidence="14" key="1">
    <citation type="submission" date="2018-05" db="EMBL/GenBank/DDBJ databases">
        <authorList>
            <person name="Du Z."/>
            <person name="Wang X."/>
        </authorList>
    </citation>
    <scope>NUCLEOTIDE SEQUENCE [LARGE SCALE GENOMIC DNA]</scope>
    <source>
        <strain evidence="14">WDS4C29</strain>
    </source>
</reference>
<comment type="pathway">
    <text evidence="1 10">Isoprenoid biosynthesis; dimethylallyl diphosphate biosynthesis; dimethylallyl diphosphate from isopentenyl diphosphate: step 1/1.</text>
</comment>
<feature type="active site" evidence="10 11">
    <location>
        <position position="116"/>
    </location>
</feature>
<dbReference type="UniPathway" id="UPA00059">
    <property type="reaction ID" value="UER00104"/>
</dbReference>
<evidence type="ECO:0000313" key="13">
    <source>
        <dbReference type="EMBL" id="PWG15793.1"/>
    </source>
</evidence>
<feature type="binding site" evidence="10">
    <location>
        <position position="34"/>
    </location>
    <ligand>
        <name>Mn(2+)</name>
        <dbReference type="ChEBI" id="CHEBI:29035"/>
    </ligand>
</feature>
<dbReference type="GO" id="GO:0009240">
    <property type="term" value="P:isopentenyl diphosphate biosynthetic process"/>
    <property type="evidence" value="ECO:0007669"/>
    <property type="project" value="TreeGrafter"/>
</dbReference>
<evidence type="ECO:0000256" key="8">
    <source>
        <dbReference type="ARBA" id="ARBA00023229"/>
    </source>
</evidence>
<dbReference type="PANTHER" id="PTHR10885:SF0">
    <property type="entry name" value="ISOPENTENYL-DIPHOSPHATE DELTA-ISOMERASE"/>
    <property type="match status" value="1"/>
</dbReference>
<accession>A0A2V1NZP6</accession>
<organism evidence="13 14">
    <name type="scientific">Salibaculum griseiflavum</name>
    <dbReference type="NCBI Taxonomy" id="1914409"/>
    <lineage>
        <taxon>Bacteria</taxon>
        <taxon>Pseudomonadati</taxon>
        <taxon>Pseudomonadota</taxon>
        <taxon>Alphaproteobacteria</taxon>
        <taxon>Rhodobacterales</taxon>
        <taxon>Roseobacteraceae</taxon>
        <taxon>Salibaculum</taxon>
    </lineage>
</organism>
<sequence>MTTLPPNAAMIPAWLGGDLVALDKMRVHREGLRHKAVSVFVQFGEDLLLQRRALAKYHTPGLWANACCTHPHWGESPLECATRRLDEELGLSGLDLYHQGQVEYRADVGGDLVEHEVVDLFLARVAARPIVTPNPEEVMAVDWMPLRQLEDAVRRRPEDFTPWLRIYLDRHAGQIFA</sequence>
<keyword evidence="5 10" id="KW-0479">Metal-binding</keyword>
<dbReference type="EC" id="5.3.3.2" evidence="3 10"/>
<keyword evidence="7 10" id="KW-0464">Manganese</keyword>
<dbReference type="HAMAP" id="MF_00202">
    <property type="entry name" value="Idi"/>
    <property type="match status" value="1"/>
</dbReference>
<feature type="binding site" evidence="10">
    <location>
        <position position="114"/>
    </location>
    <ligand>
        <name>Mn(2+)</name>
        <dbReference type="ChEBI" id="CHEBI:29035"/>
    </ligand>
</feature>
<dbReference type="Gene3D" id="3.90.79.10">
    <property type="entry name" value="Nucleoside Triphosphate Pyrophosphohydrolase"/>
    <property type="match status" value="1"/>
</dbReference>
<dbReference type="AlphaFoldDB" id="A0A2V1NZP6"/>
<dbReference type="GO" id="GO:0005737">
    <property type="term" value="C:cytoplasm"/>
    <property type="evidence" value="ECO:0007669"/>
    <property type="project" value="UniProtKB-SubCell"/>
</dbReference>
<keyword evidence="9 10" id="KW-0413">Isomerase</keyword>
<dbReference type="InterPro" id="IPR056375">
    <property type="entry name" value="Idi_bact"/>
</dbReference>